<evidence type="ECO:0000256" key="4">
    <source>
        <dbReference type="ARBA" id="ARBA00012381"/>
    </source>
</evidence>
<evidence type="ECO:0000256" key="9">
    <source>
        <dbReference type="ARBA" id="ARBA00023679"/>
    </source>
</evidence>
<dbReference type="GO" id="GO:0110153">
    <property type="term" value="F:RNA NAD-cap (NMN-forming) hydrolase activity"/>
    <property type="evidence" value="ECO:0007669"/>
    <property type="project" value="RHEA"/>
</dbReference>
<evidence type="ECO:0000256" key="1">
    <source>
        <dbReference type="ARBA" id="ARBA00001946"/>
    </source>
</evidence>
<dbReference type="eggNOG" id="COG2816">
    <property type="taxonomic scope" value="Bacteria"/>
</dbReference>
<protein>
    <recommendedName>
        <fullName evidence="4">NAD(+) diphosphatase</fullName>
        <ecNumber evidence="4">3.6.1.22</ecNumber>
    </recommendedName>
</protein>
<dbReference type="GO" id="GO:0019677">
    <property type="term" value="P:NAD+ catabolic process"/>
    <property type="evidence" value="ECO:0007669"/>
    <property type="project" value="TreeGrafter"/>
</dbReference>
<evidence type="ECO:0000256" key="7">
    <source>
        <dbReference type="ARBA" id="ARBA00022842"/>
    </source>
</evidence>
<organism evidence="11 12">
    <name type="scientific">Bifidobacterium tsurumiense</name>
    <dbReference type="NCBI Taxonomy" id="356829"/>
    <lineage>
        <taxon>Bacteria</taxon>
        <taxon>Bacillati</taxon>
        <taxon>Actinomycetota</taxon>
        <taxon>Actinomycetes</taxon>
        <taxon>Bifidobacteriales</taxon>
        <taxon>Bifidobacteriaceae</taxon>
        <taxon>Bifidobacterium</taxon>
    </lineage>
</organism>
<evidence type="ECO:0000259" key="10">
    <source>
        <dbReference type="PROSITE" id="PS51462"/>
    </source>
</evidence>
<comment type="cofactor">
    <cofactor evidence="2">
        <name>Zn(2+)</name>
        <dbReference type="ChEBI" id="CHEBI:29105"/>
    </cofactor>
</comment>
<keyword evidence="12" id="KW-1185">Reference proteome</keyword>
<dbReference type="InterPro" id="IPR015376">
    <property type="entry name" value="Znr_NADH_PPase"/>
</dbReference>
<keyword evidence="6 11" id="KW-0378">Hydrolase</keyword>
<keyword evidence="7" id="KW-0460">Magnesium</keyword>
<comment type="cofactor">
    <cofactor evidence="1">
        <name>Mg(2+)</name>
        <dbReference type="ChEBI" id="CHEBI:18420"/>
    </cofactor>
</comment>
<dbReference type="PANTHER" id="PTHR42904:SF6">
    <property type="entry name" value="NAD-CAPPED RNA HYDROLASE NUDT12"/>
    <property type="match status" value="1"/>
</dbReference>
<dbReference type="GO" id="GO:0046872">
    <property type="term" value="F:metal ion binding"/>
    <property type="evidence" value="ECO:0007669"/>
    <property type="project" value="UniProtKB-KW"/>
</dbReference>
<dbReference type="RefSeq" id="WP_034534445.1">
    <property type="nucleotide sequence ID" value="NZ_JGZU01000003.1"/>
</dbReference>
<dbReference type="Pfam" id="PF00293">
    <property type="entry name" value="NUDIX"/>
    <property type="match status" value="1"/>
</dbReference>
<dbReference type="Pfam" id="PF09297">
    <property type="entry name" value="Zn_ribbon_NUD"/>
    <property type="match status" value="1"/>
</dbReference>
<feature type="domain" description="Nudix hydrolase" evidence="10">
    <location>
        <begin position="227"/>
        <end position="358"/>
    </location>
</feature>
<evidence type="ECO:0000256" key="2">
    <source>
        <dbReference type="ARBA" id="ARBA00001947"/>
    </source>
</evidence>
<keyword evidence="5" id="KW-0479">Metal-binding</keyword>
<dbReference type="OrthoDB" id="9791656at2"/>
<dbReference type="InterPro" id="IPR000086">
    <property type="entry name" value="NUDIX_hydrolase_dom"/>
</dbReference>
<sequence length="365" mass="39788">MGLFSPLAMTQALPFLPLAQGDIDYQVSKRAQPGLIEELLQNPNTKVMLVSDGLVAVAKDPAGLRQHSGAPMSLATIPGNYAVHDVLNHQEVLPIFLGSYGPERDEYAVAVDISRISVDPRGNTRGVLPDAANTGADAALDESMPANKTSLSIFAHAKQQYDWVDLRTFAPHASARQVGQATTAIALSNWHTAQRYCPTCGSKVESALSGWAQRCTNESDGNRLLFPRVEPAVIVAIVDGEDRLLMQHNRAWNDASLFSVTAGFVEAGENLEHACRREAMEETGIRLGEVKYLGSQPWPFPASLMMAFKAQALTTEIHADGDETTDVRWMSRDQLTHALIAGEMSLPGKASIARHMIQEWYGQEI</sequence>
<dbReference type="EMBL" id="JGZU01000003">
    <property type="protein sequence ID" value="KFJ08168.1"/>
    <property type="molecule type" value="Genomic_DNA"/>
</dbReference>
<comment type="catalytic activity">
    <reaction evidence="9">
        <text>a 5'-end NAD(+)-phospho-ribonucleoside in mRNA + H2O = a 5'-end phospho-adenosine-phospho-ribonucleoside in mRNA + beta-nicotinamide D-ribonucleotide + 2 H(+)</text>
        <dbReference type="Rhea" id="RHEA:60876"/>
        <dbReference type="Rhea" id="RHEA-COMP:15698"/>
        <dbReference type="Rhea" id="RHEA-COMP:15719"/>
        <dbReference type="ChEBI" id="CHEBI:14649"/>
        <dbReference type="ChEBI" id="CHEBI:15377"/>
        <dbReference type="ChEBI" id="CHEBI:15378"/>
        <dbReference type="ChEBI" id="CHEBI:144029"/>
        <dbReference type="ChEBI" id="CHEBI:144051"/>
    </reaction>
    <physiologicalReaction direction="left-to-right" evidence="9">
        <dbReference type="Rhea" id="RHEA:60877"/>
    </physiologicalReaction>
</comment>
<dbReference type="InterPro" id="IPR020084">
    <property type="entry name" value="NUDIX_hydrolase_CS"/>
</dbReference>
<dbReference type="PROSITE" id="PS51462">
    <property type="entry name" value="NUDIX"/>
    <property type="match status" value="1"/>
</dbReference>
<dbReference type="GO" id="GO:0005829">
    <property type="term" value="C:cytosol"/>
    <property type="evidence" value="ECO:0007669"/>
    <property type="project" value="TreeGrafter"/>
</dbReference>
<evidence type="ECO:0000256" key="8">
    <source>
        <dbReference type="ARBA" id="ARBA00023027"/>
    </source>
</evidence>
<dbReference type="Gene3D" id="3.90.79.20">
    <property type="match status" value="1"/>
</dbReference>
<evidence type="ECO:0000313" key="11">
    <source>
        <dbReference type="EMBL" id="KFJ08168.1"/>
    </source>
</evidence>
<comment type="caution">
    <text evidence="11">The sequence shown here is derived from an EMBL/GenBank/DDBJ whole genome shotgun (WGS) entry which is preliminary data.</text>
</comment>
<dbReference type="GO" id="GO:0006742">
    <property type="term" value="P:NADP+ catabolic process"/>
    <property type="evidence" value="ECO:0007669"/>
    <property type="project" value="TreeGrafter"/>
</dbReference>
<reference evidence="11 12" key="1">
    <citation type="submission" date="2014-03" db="EMBL/GenBank/DDBJ databases">
        <title>Genomics of Bifidobacteria.</title>
        <authorList>
            <person name="Ventura M."/>
            <person name="Milani C."/>
            <person name="Lugli G.A."/>
        </authorList>
    </citation>
    <scope>NUCLEOTIDE SEQUENCE [LARGE SCALE GENOMIC DNA]</scope>
    <source>
        <strain evidence="11 12">JCM 13495</strain>
    </source>
</reference>
<evidence type="ECO:0000313" key="12">
    <source>
        <dbReference type="Proteomes" id="UP000029080"/>
    </source>
</evidence>
<evidence type="ECO:0000256" key="5">
    <source>
        <dbReference type="ARBA" id="ARBA00022723"/>
    </source>
</evidence>
<dbReference type="Gene3D" id="3.90.79.10">
    <property type="entry name" value="Nucleoside Triphosphate Pyrophosphohydrolase"/>
    <property type="match status" value="1"/>
</dbReference>
<evidence type="ECO:0000256" key="3">
    <source>
        <dbReference type="ARBA" id="ARBA00009595"/>
    </source>
</evidence>
<dbReference type="SUPFAM" id="SSF55811">
    <property type="entry name" value="Nudix"/>
    <property type="match status" value="1"/>
</dbReference>
<proteinExistence type="inferred from homology"/>
<dbReference type="InterPro" id="IPR050241">
    <property type="entry name" value="NAD-cap_RNA_hydrolase_NudC"/>
</dbReference>
<dbReference type="InterPro" id="IPR015797">
    <property type="entry name" value="NUDIX_hydrolase-like_dom_sf"/>
</dbReference>
<dbReference type="GO" id="GO:0035529">
    <property type="term" value="F:NADH pyrophosphatase activity"/>
    <property type="evidence" value="ECO:0007669"/>
    <property type="project" value="TreeGrafter"/>
</dbReference>
<dbReference type="PANTHER" id="PTHR42904">
    <property type="entry name" value="NUDIX HYDROLASE, NUDC SUBFAMILY"/>
    <property type="match status" value="1"/>
</dbReference>
<evidence type="ECO:0000256" key="6">
    <source>
        <dbReference type="ARBA" id="ARBA00022801"/>
    </source>
</evidence>
<dbReference type="NCBIfam" id="NF001299">
    <property type="entry name" value="PRK00241.1"/>
    <property type="match status" value="1"/>
</dbReference>
<comment type="similarity">
    <text evidence="3">Belongs to the Nudix hydrolase family. NudC subfamily.</text>
</comment>
<dbReference type="Proteomes" id="UP000029080">
    <property type="component" value="Unassembled WGS sequence"/>
</dbReference>
<accession>A0A087EK67</accession>
<dbReference type="EC" id="3.6.1.22" evidence="4"/>
<dbReference type="CDD" id="cd03429">
    <property type="entry name" value="NUDIX_NADH_pyrophosphatase_Nudt13"/>
    <property type="match status" value="1"/>
</dbReference>
<dbReference type="AlphaFoldDB" id="A0A087EK67"/>
<name>A0A087EK67_9BIFI</name>
<dbReference type="STRING" id="356829.BITS_0495"/>
<dbReference type="InterPro" id="IPR049734">
    <property type="entry name" value="NudC-like_C"/>
</dbReference>
<keyword evidence="8" id="KW-0520">NAD</keyword>
<dbReference type="PROSITE" id="PS00893">
    <property type="entry name" value="NUDIX_BOX"/>
    <property type="match status" value="1"/>
</dbReference>
<gene>
    <name evidence="11" type="ORF">BITS_0495</name>
</gene>